<evidence type="ECO:0000313" key="2">
    <source>
        <dbReference type="EnsemblMetazoa" id="XP_020901997.1"/>
    </source>
</evidence>
<dbReference type="OrthoDB" id="60858at2759"/>
<protein>
    <recommendedName>
        <fullName evidence="4">EXPERA domain-containing protein</fullName>
    </recommendedName>
</protein>
<keyword evidence="1" id="KW-0812">Transmembrane</keyword>
<reference evidence="2" key="1">
    <citation type="submission" date="2022-11" db="UniProtKB">
        <authorList>
            <consortium name="EnsemblMetazoa"/>
        </authorList>
    </citation>
    <scope>IDENTIFICATION</scope>
</reference>
<dbReference type="KEGG" id="epa:110240530"/>
<dbReference type="AlphaFoldDB" id="A0A913XBI9"/>
<feature type="transmembrane region" description="Helical" evidence="1">
    <location>
        <begin position="98"/>
        <end position="116"/>
    </location>
</feature>
<dbReference type="RefSeq" id="XP_020901997.1">
    <property type="nucleotide sequence ID" value="XM_021046338.2"/>
</dbReference>
<accession>A0A913XBI9</accession>
<feature type="transmembrane region" description="Helical" evidence="1">
    <location>
        <begin position="12"/>
        <end position="32"/>
    </location>
</feature>
<dbReference type="PANTHER" id="PTHR37919:SF2">
    <property type="entry name" value="EXPERA DOMAIN-CONTAINING PROTEIN"/>
    <property type="match status" value="1"/>
</dbReference>
<dbReference type="OMA" id="CLMTLYK"/>
<keyword evidence="1" id="KW-0472">Membrane</keyword>
<evidence type="ECO:0000313" key="3">
    <source>
        <dbReference type="Proteomes" id="UP000887567"/>
    </source>
</evidence>
<keyword evidence="3" id="KW-1185">Reference proteome</keyword>
<dbReference type="EnsemblMetazoa" id="XM_021046338.2">
    <property type="protein sequence ID" value="XP_020901997.1"/>
    <property type="gene ID" value="LOC110240530"/>
</dbReference>
<evidence type="ECO:0000256" key="1">
    <source>
        <dbReference type="SAM" id="Phobius"/>
    </source>
</evidence>
<proteinExistence type="predicted"/>
<name>A0A913XBI9_EXADI</name>
<dbReference type="GeneID" id="110240530"/>
<sequence length="172" mass="19821">MASNTLKLPLWIVLWLFLSSILVVLDALFVLLRPRTMPGGDLNFFVSYYNIYIDIDRRYGDMKDGFVIGQSWMNLVEVFLNCIGLMLNMKSSVYTQPFVLIATTMTFSKTVLYFLMSSPLCFGDMYFTGLSWLKFVFLFIVPSGFWVVFPLFCIISITLQLAHTIQSKHKSN</sequence>
<dbReference type="Proteomes" id="UP000887567">
    <property type="component" value="Unplaced"/>
</dbReference>
<evidence type="ECO:0008006" key="4">
    <source>
        <dbReference type="Google" id="ProtNLM"/>
    </source>
</evidence>
<keyword evidence="1" id="KW-1133">Transmembrane helix</keyword>
<organism evidence="2 3">
    <name type="scientific">Exaiptasia diaphana</name>
    <name type="common">Tropical sea anemone</name>
    <name type="synonym">Aiptasia pulchella</name>
    <dbReference type="NCBI Taxonomy" id="2652724"/>
    <lineage>
        <taxon>Eukaryota</taxon>
        <taxon>Metazoa</taxon>
        <taxon>Cnidaria</taxon>
        <taxon>Anthozoa</taxon>
        <taxon>Hexacorallia</taxon>
        <taxon>Actiniaria</taxon>
        <taxon>Aiptasiidae</taxon>
        <taxon>Exaiptasia</taxon>
    </lineage>
</organism>
<dbReference type="PANTHER" id="PTHR37919">
    <property type="entry name" value="PROTEIN CBG05606"/>
    <property type="match status" value="1"/>
</dbReference>
<feature type="transmembrane region" description="Helical" evidence="1">
    <location>
        <begin position="136"/>
        <end position="162"/>
    </location>
</feature>